<evidence type="ECO:0000259" key="7">
    <source>
        <dbReference type="Pfam" id="PF03787"/>
    </source>
</evidence>
<keyword evidence="4" id="KW-0694">RNA-binding</keyword>
<evidence type="ECO:0000313" key="8">
    <source>
        <dbReference type="EMBL" id="RXS74971.1"/>
    </source>
</evidence>
<evidence type="ECO:0000256" key="5">
    <source>
        <dbReference type="ARBA" id="ARBA00023118"/>
    </source>
</evidence>
<dbReference type="GO" id="GO:0051607">
    <property type="term" value="P:defense response to virus"/>
    <property type="evidence" value="ECO:0007669"/>
    <property type="project" value="UniProtKB-KW"/>
</dbReference>
<keyword evidence="9" id="KW-1185">Reference proteome</keyword>
<keyword evidence="5" id="KW-0051">Antiviral defense</keyword>
<proteinExistence type="inferred from homology"/>
<sequence length="373" mass="42637">MKEYLKTYRIKITALSPIHIGSGEKISKKEYIYLPRNHHVLIPDIEKMYGDLQRKGLGKAYMEYLLSNGSRGPALGQWLKQSQVPVSQYTAWKKYEMDAGEAFVSQAARPKEIDAFVKDSYGMPYIPGSSIKGMIRTALIAWEIRKDPEKYTAIREKIAASSRVRANRKMCLSKETNALEQQIFYTLNRDQKKRSSAVNDNLAGLRVGDSYPIPVEQLTLSQKIDYTLDGQEKPLPLLRETLKPGTEIEADITIDTTLCPYTMEDIMKALNLFQKICYKYFYSRFRRGTEKTGIIWLGGGCGFLSKTILYPLYGSQAVRIIDNIYKNTLGSSYRMHKHAKDIGLKIAPHVCKCTKYEGKLYDMGMGYMTYRPI</sequence>
<dbReference type="Proteomes" id="UP000290106">
    <property type="component" value="Unassembled WGS sequence"/>
</dbReference>
<feature type="domain" description="CRISPR type III-associated protein" evidence="7">
    <location>
        <begin position="11"/>
        <end position="286"/>
    </location>
</feature>
<dbReference type="GO" id="GO:0003723">
    <property type="term" value="F:RNA binding"/>
    <property type="evidence" value="ECO:0007669"/>
    <property type="project" value="UniProtKB-KW"/>
</dbReference>
<comment type="function">
    <text evidence="1">This subunit might be involved in maturation of a crRNA intermediate to its mature form.</text>
</comment>
<evidence type="ECO:0000256" key="4">
    <source>
        <dbReference type="ARBA" id="ARBA00022884"/>
    </source>
</evidence>
<accession>A0A4Q1RH31</accession>
<dbReference type="InterPro" id="IPR010173">
    <property type="entry name" value="CRISPR-assoc_Csm5"/>
</dbReference>
<dbReference type="NCBIfam" id="TIGR01899">
    <property type="entry name" value="cas_TM1807_csm5"/>
    <property type="match status" value="1"/>
</dbReference>
<dbReference type="RefSeq" id="WP_129257499.1">
    <property type="nucleotide sequence ID" value="NZ_SDKC01000001.1"/>
</dbReference>
<evidence type="ECO:0000256" key="6">
    <source>
        <dbReference type="ARBA" id="ARBA00031720"/>
    </source>
</evidence>
<gene>
    <name evidence="8" type="primary">csm5</name>
    <name evidence="8" type="ORF">ETP43_06875</name>
</gene>
<name>A0A4Q1RH31_9FIRM</name>
<dbReference type="EMBL" id="SDKC01000001">
    <property type="protein sequence ID" value="RXS74971.1"/>
    <property type="molecule type" value="Genomic_DNA"/>
</dbReference>
<dbReference type="AlphaFoldDB" id="A0A4Q1RH31"/>
<comment type="caution">
    <text evidence="8">The sequence shown here is derived from an EMBL/GenBank/DDBJ whole genome shotgun (WGS) entry which is preliminary data.</text>
</comment>
<evidence type="ECO:0000313" key="9">
    <source>
        <dbReference type="Proteomes" id="UP000290106"/>
    </source>
</evidence>
<evidence type="ECO:0000256" key="3">
    <source>
        <dbReference type="ARBA" id="ARBA00016113"/>
    </source>
</evidence>
<dbReference type="PANTHER" id="PTHR38007">
    <property type="entry name" value="CRISPR SYSTEM CMS PROTEIN CSM5"/>
    <property type="match status" value="1"/>
</dbReference>
<dbReference type="OrthoDB" id="24360at2"/>
<dbReference type="InterPro" id="IPR005537">
    <property type="entry name" value="RAMP_III_fam"/>
</dbReference>
<evidence type="ECO:0000256" key="1">
    <source>
        <dbReference type="ARBA" id="ARBA00003088"/>
    </source>
</evidence>
<reference evidence="8 9" key="1">
    <citation type="submission" date="2019-01" db="EMBL/GenBank/DDBJ databases">
        <title>Blautia sp. nov. KGMB01111 isolated human feces.</title>
        <authorList>
            <person name="Park J.-E."/>
            <person name="Kim J.-S."/>
            <person name="Park S.-H."/>
        </authorList>
    </citation>
    <scope>NUCLEOTIDE SEQUENCE [LARGE SCALE GENOMIC DNA]</scope>
    <source>
        <strain evidence="8 9">KGMB01111</strain>
    </source>
</reference>
<comment type="similarity">
    <text evidence="2">Belongs to the CRISPR-associated Csm5 family.</text>
</comment>
<organism evidence="8 9">
    <name type="scientific">Blautia faecicola</name>
    <dbReference type="NCBI Taxonomy" id="2509240"/>
    <lineage>
        <taxon>Bacteria</taxon>
        <taxon>Bacillati</taxon>
        <taxon>Bacillota</taxon>
        <taxon>Clostridia</taxon>
        <taxon>Lachnospirales</taxon>
        <taxon>Lachnospiraceae</taxon>
        <taxon>Blautia</taxon>
    </lineage>
</organism>
<dbReference type="Pfam" id="PF03787">
    <property type="entry name" value="RAMPs"/>
    <property type="match status" value="1"/>
</dbReference>
<protein>
    <recommendedName>
        <fullName evidence="3">CRISPR system Cms protein Csm5</fullName>
    </recommendedName>
    <alternativeName>
        <fullName evidence="6">CRISPR type III A-associated protein Csm5</fullName>
    </alternativeName>
</protein>
<evidence type="ECO:0000256" key="2">
    <source>
        <dbReference type="ARBA" id="ARBA00006680"/>
    </source>
</evidence>
<dbReference type="PANTHER" id="PTHR38007:SF1">
    <property type="entry name" value="CRISPR SYSTEM CMS PROTEIN CSM5"/>
    <property type="match status" value="1"/>
</dbReference>